<dbReference type="AlphaFoldDB" id="A0A345HUE6"/>
<feature type="transmembrane region" description="Helical" evidence="2">
    <location>
        <begin position="273"/>
        <end position="291"/>
    </location>
</feature>
<keyword evidence="2" id="KW-0472">Membrane</keyword>
<evidence type="ECO:0000256" key="1">
    <source>
        <dbReference type="SAM" id="MobiDB-lite"/>
    </source>
</evidence>
<evidence type="ECO:0000313" key="3">
    <source>
        <dbReference type="EMBL" id="AXG80320.1"/>
    </source>
</evidence>
<keyword evidence="2" id="KW-0812">Transmembrane</keyword>
<evidence type="ECO:0000313" key="4">
    <source>
        <dbReference type="Proteomes" id="UP000253868"/>
    </source>
</evidence>
<feature type="transmembrane region" description="Helical" evidence="2">
    <location>
        <begin position="57"/>
        <end position="78"/>
    </location>
</feature>
<feature type="compositionally biased region" description="Low complexity" evidence="1">
    <location>
        <begin position="1"/>
        <end position="11"/>
    </location>
</feature>
<feature type="transmembrane region" description="Helical" evidence="2">
    <location>
        <begin position="98"/>
        <end position="118"/>
    </location>
</feature>
<dbReference type="PANTHER" id="PTHR37305:SF1">
    <property type="entry name" value="MEMBRANE PROTEIN"/>
    <property type="match status" value="1"/>
</dbReference>
<dbReference type="Proteomes" id="UP000253868">
    <property type="component" value="Chromosome"/>
</dbReference>
<feature type="transmembrane region" description="Helical" evidence="2">
    <location>
        <begin position="210"/>
        <end position="231"/>
    </location>
</feature>
<organism evidence="3 4">
    <name type="scientific">Streptomyces paludis</name>
    <dbReference type="NCBI Taxonomy" id="2282738"/>
    <lineage>
        <taxon>Bacteria</taxon>
        <taxon>Bacillati</taxon>
        <taxon>Actinomycetota</taxon>
        <taxon>Actinomycetes</taxon>
        <taxon>Kitasatosporales</taxon>
        <taxon>Streptomycetaceae</taxon>
        <taxon>Streptomyces</taxon>
    </lineage>
</organism>
<proteinExistence type="predicted"/>
<dbReference type="EMBL" id="CP031194">
    <property type="protein sequence ID" value="AXG80320.1"/>
    <property type="molecule type" value="Genomic_DNA"/>
</dbReference>
<dbReference type="RefSeq" id="WP_114661883.1">
    <property type="nucleotide sequence ID" value="NZ_CP031194.1"/>
</dbReference>
<feature type="transmembrane region" description="Helical" evidence="2">
    <location>
        <begin position="146"/>
        <end position="169"/>
    </location>
</feature>
<feature type="transmembrane region" description="Helical" evidence="2">
    <location>
        <begin position="181"/>
        <end position="203"/>
    </location>
</feature>
<dbReference type="OrthoDB" id="3297477at2"/>
<keyword evidence="4" id="KW-1185">Reference proteome</keyword>
<gene>
    <name evidence="3" type="ORF">DVK44_24620</name>
</gene>
<feature type="region of interest" description="Disordered" evidence="1">
    <location>
        <begin position="1"/>
        <end position="26"/>
    </location>
</feature>
<sequence length="296" mass="31455">MTTPYQQIPAQHPQPPQPPQAPGGGYGYVSPIPARRAHLGDALTSEWTKIRSVRSTMWTLGVMVALMVGIGLLAAWLVALASSYDPETDASGENMLMLGFYGMLLGSMCVITLGALTMTSEFGTGMIRSTLTACPSRGRVLAAKSMVFFGLVFSVSTVTTLVVGALQVAILDGRTPTYGEWFRATAGASFYLATLGLLSLAVGAMVRHSAGAVTTMLGVVLLPLILAIFMFSESLTSIREFLLEYNIPIQMAVFYGMTDAVSGTSSPSAWQPLWILLGVTVVAMAGAYASLHRRDV</sequence>
<keyword evidence="2" id="KW-1133">Transmembrane helix</keyword>
<dbReference type="PANTHER" id="PTHR37305">
    <property type="entry name" value="INTEGRAL MEMBRANE PROTEIN-RELATED"/>
    <property type="match status" value="1"/>
</dbReference>
<dbReference type="KEGG" id="spad:DVK44_24620"/>
<dbReference type="Pfam" id="PF12730">
    <property type="entry name" value="ABC2_membrane_4"/>
    <property type="match status" value="1"/>
</dbReference>
<name>A0A345HUE6_9ACTN</name>
<reference evidence="4" key="1">
    <citation type="submission" date="2018-07" db="EMBL/GenBank/DDBJ databases">
        <authorList>
            <person name="Zhao J."/>
        </authorList>
    </citation>
    <scope>NUCLEOTIDE SEQUENCE [LARGE SCALE GENOMIC DNA]</scope>
    <source>
        <strain evidence="4">GSSD-12</strain>
    </source>
</reference>
<protein>
    <submittedName>
        <fullName evidence="3">ABC transporter permease</fullName>
    </submittedName>
</protein>
<evidence type="ECO:0000256" key="2">
    <source>
        <dbReference type="SAM" id="Phobius"/>
    </source>
</evidence>
<feature type="compositionally biased region" description="Pro residues" evidence="1">
    <location>
        <begin position="12"/>
        <end position="21"/>
    </location>
</feature>
<accession>A0A345HUE6</accession>